<dbReference type="InterPro" id="IPR057326">
    <property type="entry name" value="KR_dom"/>
</dbReference>
<dbReference type="PANTHER" id="PTHR43115:SF4">
    <property type="entry name" value="DEHYDROGENASE_REDUCTASE SDR FAMILY MEMBER 11"/>
    <property type="match status" value="1"/>
</dbReference>
<comment type="caution">
    <text evidence="5">The sequence shown here is derived from an EMBL/GenBank/DDBJ whole genome shotgun (WGS) entry which is preliminary data.</text>
</comment>
<evidence type="ECO:0000256" key="2">
    <source>
        <dbReference type="ARBA" id="ARBA00023002"/>
    </source>
</evidence>
<name>A0A402ASB1_9CHLR</name>
<dbReference type="InterPro" id="IPR002347">
    <property type="entry name" value="SDR_fam"/>
</dbReference>
<accession>A0A402ASB1</accession>
<dbReference type="PROSITE" id="PS00061">
    <property type="entry name" value="ADH_SHORT"/>
    <property type="match status" value="1"/>
</dbReference>
<keyword evidence="2" id="KW-0560">Oxidoreductase</keyword>
<dbReference type="PRINTS" id="PR00080">
    <property type="entry name" value="SDRFAMILY"/>
</dbReference>
<dbReference type="Gene3D" id="3.40.50.720">
    <property type="entry name" value="NAD(P)-binding Rossmann-like Domain"/>
    <property type="match status" value="1"/>
</dbReference>
<dbReference type="PRINTS" id="PR00081">
    <property type="entry name" value="GDHRDH"/>
</dbReference>
<organism evidence="5 6">
    <name type="scientific">Dictyobacter kobayashii</name>
    <dbReference type="NCBI Taxonomy" id="2014872"/>
    <lineage>
        <taxon>Bacteria</taxon>
        <taxon>Bacillati</taxon>
        <taxon>Chloroflexota</taxon>
        <taxon>Ktedonobacteria</taxon>
        <taxon>Ktedonobacterales</taxon>
        <taxon>Dictyobacteraceae</taxon>
        <taxon>Dictyobacter</taxon>
    </lineage>
</organism>
<evidence type="ECO:0000256" key="3">
    <source>
        <dbReference type="RuleBase" id="RU000363"/>
    </source>
</evidence>
<gene>
    <name evidence="5" type="ORF">KDK_57900</name>
</gene>
<dbReference type="SMART" id="SM00822">
    <property type="entry name" value="PKS_KR"/>
    <property type="match status" value="1"/>
</dbReference>
<sequence length="265" mass="28628">MQNTQQPRTDLQGKVAIVTGASSGIGEAIAEELVKRNAYVALTARREDRLQELEQRLRGIGNAEILTVPGDVSKPEDVQQLVNQTVQRWGKLDIVVANAGFGYRAHIVDGDIQRWKNLLNTNVYGLLLTLKYGVQKLLENGSGHVIVTSSIAGRQVTAGGAVYSGSKFAVNAIAEALRQEVGQQGVRVTTVEPGAVVTEFAEVAGYSSEVIEAIKQMEPLQASDIARVIIQALEQPAHVDIAELTVYPTKQTGQGVFANTDKRQQ</sequence>
<evidence type="ECO:0000256" key="1">
    <source>
        <dbReference type="ARBA" id="ARBA00006484"/>
    </source>
</evidence>
<dbReference type="AlphaFoldDB" id="A0A402ASB1"/>
<reference evidence="6" key="1">
    <citation type="submission" date="2018-12" db="EMBL/GenBank/DDBJ databases">
        <title>Tengunoibacter tsumagoiensis gen. nov., sp. nov., Dictyobacter kobayashii sp. nov., D. alpinus sp. nov., and D. joshuensis sp. nov. and description of Dictyobacteraceae fam. nov. within the order Ktedonobacterales isolated from Tengu-no-mugimeshi.</title>
        <authorList>
            <person name="Wang C.M."/>
            <person name="Zheng Y."/>
            <person name="Sakai Y."/>
            <person name="Toyoda A."/>
            <person name="Minakuchi Y."/>
            <person name="Abe K."/>
            <person name="Yokota A."/>
            <person name="Yabe S."/>
        </authorList>
    </citation>
    <scope>NUCLEOTIDE SEQUENCE [LARGE SCALE GENOMIC DNA]</scope>
    <source>
        <strain evidence="6">Uno11</strain>
    </source>
</reference>
<dbReference type="FunFam" id="3.40.50.720:FF:000047">
    <property type="entry name" value="NADP-dependent L-serine/L-allo-threonine dehydrogenase"/>
    <property type="match status" value="1"/>
</dbReference>
<evidence type="ECO:0000313" key="5">
    <source>
        <dbReference type="EMBL" id="GCE21990.1"/>
    </source>
</evidence>
<dbReference type="RefSeq" id="WP_218032083.1">
    <property type="nucleotide sequence ID" value="NZ_BIFS01000002.1"/>
</dbReference>
<proteinExistence type="inferred from homology"/>
<dbReference type="PANTHER" id="PTHR43115">
    <property type="entry name" value="DEHYDROGENASE/REDUCTASE SDR FAMILY MEMBER 11"/>
    <property type="match status" value="1"/>
</dbReference>
<evidence type="ECO:0000259" key="4">
    <source>
        <dbReference type="SMART" id="SM00822"/>
    </source>
</evidence>
<comment type="similarity">
    <text evidence="1 3">Belongs to the short-chain dehydrogenases/reductases (SDR) family.</text>
</comment>
<dbReference type="Pfam" id="PF00106">
    <property type="entry name" value="adh_short"/>
    <property type="match status" value="1"/>
</dbReference>
<dbReference type="SUPFAM" id="SSF51735">
    <property type="entry name" value="NAD(P)-binding Rossmann-fold domains"/>
    <property type="match status" value="1"/>
</dbReference>
<dbReference type="InterPro" id="IPR036291">
    <property type="entry name" value="NAD(P)-bd_dom_sf"/>
</dbReference>
<keyword evidence="6" id="KW-1185">Reference proteome</keyword>
<protein>
    <submittedName>
        <fullName evidence="5">Oxidoreductase</fullName>
    </submittedName>
</protein>
<evidence type="ECO:0000313" key="6">
    <source>
        <dbReference type="Proteomes" id="UP000287188"/>
    </source>
</evidence>
<feature type="domain" description="Ketoreductase" evidence="4">
    <location>
        <begin position="14"/>
        <end position="200"/>
    </location>
</feature>
<dbReference type="GO" id="GO:0016616">
    <property type="term" value="F:oxidoreductase activity, acting on the CH-OH group of donors, NAD or NADP as acceptor"/>
    <property type="evidence" value="ECO:0007669"/>
    <property type="project" value="UniProtKB-ARBA"/>
</dbReference>
<dbReference type="Proteomes" id="UP000287188">
    <property type="component" value="Unassembled WGS sequence"/>
</dbReference>
<dbReference type="EMBL" id="BIFS01000002">
    <property type="protein sequence ID" value="GCE21990.1"/>
    <property type="molecule type" value="Genomic_DNA"/>
</dbReference>
<dbReference type="InterPro" id="IPR020904">
    <property type="entry name" value="Sc_DH/Rdtase_CS"/>
</dbReference>